<dbReference type="InterPro" id="IPR011990">
    <property type="entry name" value="TPR-like_helical_dom_sf"/>
</dbReference>
<sequence length="98" mass="10865">MERNANERNCEAAQELANYYGFVRGDQGKEIYWLRIGADAGDVSCQTNLAMLLRTKREPATDEDAFQYLRMAADPGGADAQHMLAEAYEDGRGTLAES</sequence>
<dbReference type="Proteomes" id="UP000092695">
    <property type="component" value="Chromosome"/>
</dbReference>
<dbReference type="SUPFAM" id="SSF81901">
    <property type="entry name" value="HCP-like"/>
    <property type="match status" value="1"/>
</dbReference>
<dbReference type="EMBL" id="CP016268">
    <property type="protein sequence ID" value="ANO52650.1"/>
    <property type="molecule type" value="Genomic_DNA"/>
</dbReference>
<name>A0A193LJD3_9GAMM</name>
<reference evidence="1 2" key="1">
    <citation type="submission" date="2016-06" db="EMBL/GenBank/DDBJ databases">
        <title>Complete genome sequence of a deep-branching marine Gamma Proteobacterium Woeseia oceani type strain XK5.</title>
        <authorList>
            <person name="Mu D."/>
            <person name="Du Z."/>
        </authorList>
    </citation>
    <scope>NUCLEOTIDE SEQUENCE [LARGE SCALE GENOMIC DNA]</scope>
    <source>
        <strain evidence="1 2">XK5</strain>
    </source>
</reference>
<gene>
    <name evidence="1" type="ORF">BA177_16960</name>
</gene>
<organism evidence="1 2">
    <name type="scientific">Woeseia oceani</name>
    <dbReference type="NCBI Taxonomy" id="1548547"/>
    <lineage>
        <taxon>Bacteria</taxon>
        <taxon>Pseudomonadati</taxon>
        <taxon>Pseudomonadota</taxon>
        <taxon>Gammaproteobacteria</taxon>
        <taxon>Woeseiales</taxon>
        <taxon>Woeseiaceae</taxon>
        <taxon>Woeseia</taxon>
    </lineage>
</organism>
<dbReference type="Gene3D" id="1.25.40.10">
    <property type="entry name" value="Tetratricopeptide repeat domain"/>
    <property type="match status" value="1"/>
</dbReference>
<dbReference type="KEGG" id="woc:BA177_16960"/>
<accession>A0A193LJD3</accession>
<protein>
    <recommendedName>
        <fullName evidence="3">Sel1 repeat family protein</fullName>
    </recommendedName>
</protein>
<dbReference type="AlphaFoldDB" id="A0A193LJD3"/>
<evidence type="ECO:0008006" key="3">
    <source>
        <dbReference type="Google" id="ProtNLM"/>
    </source>
</evidence>
<keyword evidence="2" id="KW-1185">Reference proteome</keyword>
<evidence type="ECO:0000313" key="1">
    <source>
        <dbReference type="EMBL" id="ANO52650.1"/>
    </source>
</evidence>
<evidence type="ECO:0000313" key="2">
    <source>
        <dbReference type="Proteomes" id="UP000092695"/>
    </source>
</evidence>
<proteinExistence type="predicted"/>